<name>A0ABX3WT68_9BRAD</name>
<dbReference type="Pfam" id="PF11748">
    <property type="entry name" value="DUF3306"/>
    <property type="match status" value="1"/>
</dbReference>
<organism evidence="2 3">
    <name type="scientific">Bradyrhizobium canariense</name>
    <dbReference type="NCBI Taxonomy" id="255045"/>
    <lineage>
        <taxon>Bacteria</taxon>
        <taxon>Pseudomonadati</taxon>
        <taxon>Pseudomonadota</taxon>
        <taxon>Alphaproteobacteria</taxon>
        <taxon>Hyphomicrobiales</taxon>
        <taxon>Nitrobacteraceae</taxon>
        <taxon>Bradyrhizobium</taxon>
    </lineage>
</organism>
<comment type="caution">
    <text evidence="2">The sequence shown here is derived from an EMBL/GenBank/DDBJ whole genome shotgun (WGS) entry which is preliminary data.</text>
</comment>
<evidence type="ECO:0008006" key="4">
    <source>
        <dbReference type="Google" id="ProtNLM"/>
    </source>
</evidence>
<feature type="region of interest" description="Disordered" evidence="1">
    <location>
        <begin position="163"/>
        <end position="210"/>
    </location>
</feature>
<gene>
    <name evidence="2" type="ORF">BST63_39800</name>
</gene>
<feature type="region of interest" description="Disordered" evidence="1">
    <location>
        <begin position="1"/>
        <end position="55"/>
    </location>
</feature>
<dbReference type="EMBL" id="NAFK01000178">
    <property type="protein sequence ID" value="OSJ20677.1"/>
    <property type="molecule type" value="Genomic_DNA"/>
</dbReference>
<protein>
    <recommendedName>
        <fullName evidence="4">DUF3306 domain-containing protein</fullName>
    </recommendedName>
</protein>
<reference evidence="2 3" key="1">
    <citation type="submission" date="2017-03" db="EMBL/GenBank/DDBJ databases">
        <title>Whole genome sequences of fourteen strains of Bradyrhizobium canariense and one strain of Bradyrhizobium japonicum isolated from Lupinus (Papilionoideae: Genisteae) species in Algeria.</title>
        <authorList>
            <person name="Crovadore J."/>
            <person name="Chekireb D."/>
            <person name="Brachmann A."/>
            <person name="Chablais R."/>
            <person name="Cochard B."/>
            <person name="Lefort F."/>
        </authorList>
    </citation>
    <scope>NUCLEOTIDE SEQUENCE [LARGE SCALE GENOMIC DNA]</scope>
    <source>
        <strain evidence="2 3">UBMAN05</strain>
    </source>
</reference>
<evidence type="ECO:0000313" key="3">
    <source>
        <dbReference type="Proteomes" id="UP000193884"/>
    </source>
</evidence>
<dbReference type="RefSeq" id="WP_085385911.1">
    <property type="nucleotide sequence ID" value="NZ_NAFJ01000159.1"/>
</dbReference>
<feature type="compositionally biased region" description="Polar residues" evidence="1">
    <location>
        <begin position="1"/>
        <end position="10"/>
    </location>
</feature>
<evidence type="ECO:0000313" key="2">
    <source>
        <dbReference type="EMBL" id="OSJ20677.1"/>
    </source>
</evidence>
<dbReference type="Proteomes" id="UP000193884">
    <property type="component" value="Unassembled WGS sequence"/>
</dbReference>
<evidence type="ECO:0000256" key="1">
    <source>
        <dbReference type="SAM" id="MobiDB-lite"/>
    </source>
</evidence>
<keyword evidence="3" id="KW-1185">Reference proteome</keyword>
<feature type="compositionally biased region" description="Basic and acidic residues" evidence="1">
    <location>
        <begin position="14"/>
        <end position="24"/>
    </location>
</feature>
<proteinExistence type="predicted"/>
<sequence>MTVPESSLSRWSRLKHEAVSKRQADIGQDDTLAGSAGPENTEPETGSGEGQVDPVELPSVDTITIDTDIRAFLKSRVPAELTRAALRRAWISDPAIRDFVGIAENQWDFNDRTAISGFGPLLESDHVPALLAQAFGQPAEPVTAMAELPTALEAPAEAGIVTEIEAPDLPDLPAASSETADEGAAVEQPVAELEGGAPSKRRTHGGALPR</sequence>
<accession>A0ABX3WT68</accession>
<dbReference type="InterPro" id="IPR021735">
    <property type="entry name" value="DUF3306"/>
</dbReference>